<evidence type="ECO:0000256" key="2">
    <source>
        <dbReference type="SAM" id="Phobius"/>
    </source>
</evidence>
<reference evidence="4" key="1">
    <citation type="submission" date="2020-06" db="EMBL/GenBank/DDBJ databases">
        <authorList>
            <consortium name="Plant Systems Biology data submission"/>
        </authorList>
    </citation>
    <scope>NUCLEOTIDE SEQUENCE</scope>
    <source>
        <strain evidence="4">D6</strain>
    </source>
</reference>
<organism evidence="4 5">
    <name type="scientific">Seminavis robusta</name>
    <dbReference type="NCBI Taxonomy" id="568900"/>
    <lineage>
        <taxon>Eukaryota</taxon>
        <taxon>Sar</taxon>
        <taxon>Stramenopiles</taxon>
        <taxon>Ochrophyta</taxon>
        <taxon>Bacillariophyta</taxon>
        <taxon>Bacillariophyceae</taxon>
        <taxon>Bacillariophycidae</taxon>
        <taxon>Naviculales</taxon>
        <taxon>Naviculaceae</taxon>
        <taxon>Seminavis</taxon>
    </lineage>
</organism>
<sequence>MSETHRGRKYWLCWLLILFAYNRQHSTLQPSAFDSAKTMKTPFLLLLLLAHGHAKELIATDEWQKVGDTDTLPAGLEIRMDLTNGGKWARLLQKEIDPPNHSELQPHEKRCGPSCKERQEARAEKRRAAGFMLREPSHHQHSRRRQQETDVDIEFGGSASSSSLFHAMIVFVAGLGIGLGVATRFRRKSGSLHES</sequence>
<dbReference type="EMBL" id="CAICTM010002616">
    <property type="protein sequence ID" value="CAB9529770.1"/>
    <property type="molecule type" value="Genomic_DNA"/>
</dbReference>
<feature type="chain" id="PRO_5040434718" description="Transmembrane protein" evidence="3">
    <location>
        <begin position="28"/>
        <end position="195"/>
    </location>
</feature>
<dbReference type="AlphaFoldDB" id="A0A9N8F0K8"/>
<comment type="caution">
    <text evidence="4">The sequence shown here is derived from an EMBL/GenBank/DDBJ whole genome shotgun (WGS) entry which is preliminary data.</text>
</comment>
<feature type="signal peptide" evidence="3">
    <location>
        <begin position="1"/>
        <end position="27"/>
    </location>
</feature>
<evidence type="ECO:0008006" key="6">
    <source>
        <dbReference type="Google" id="ProtNLM"/>
    </source>
</evidence>
<protein>
    <recommendedName>
        <fullName evidence="6">Transmembrane protein</fullName>
    </recommendedName>
</protein>
<dbReference type="Proteomes" id="UP001153069">
    <property type="component" value="Unassembled WGS sequence"/>
</dbReference>
<accession>A0A9N8F0K8</accession>
<feature type="region of interest" description="Disordered" evidence="1">
    <location>
        <begin position="98"/>
        <end position="150"/>
    </location>
</feature>
<proteinExistence type="predicted"/>
<feature type="compositionally biased region" description="Basic and acidic residues" evidence="1">
    <location>
        <begin position="98"/>
        <end position="127"/>
    </location>
</feature>
<evidence type="ECO:0000313" key="5">
    <source>
        <dbReference type="Proteomes" id="UP001153069"/>
    </source>
</evidence>
<keyword evidence="2" id="KW-0812">Transmembrane</keyword>
<evidence type="ECO:0000256" key="1">
    <source>
        <dbReference type="SAM" id="MobiDB-lite"/>
    </source>
</evidence>
<keyword evidence="2" id="KW-1133">Transmembrane helix</keyword>
<evidence type="ECO:0000313" key="4">
    <source>
        <dbReference type="EMBL" id="CAB9529770.1"/>
    </source>
</evidence>
<evidence type="ECO:0000256" key="3">
    <source>
        <dbReference type="SAM" id="SignalP"/>
    </source>
</evidence>
<gene>
    <name evidence="4" type="ORF">SEMRO_2618_G332780.1</name>
</gene>
<keyword evidence="2" id="KW-0472">Membrane</keyword>
<name>A0A9N8F0K8_9STRA</name>
<feature type="transmembrane region" description="Helical" evidence="2">
    <location>
        <begin position="164"/>
        <end position="182"/>
    </location>
</feature>
<keyword evidence="5" id="KW-1185">Reference proteome</keyword>
<keyword evidence="3" id="KW-0732">Signal</keyword>